<proteinExistence type="predicted"/>
<dbReference type="AlphaFoldDB" id="A0A857CA22"/>
<dbReference type="KEGG" id="siw:GH266_14965"/>
<name>A0A857CA22_9HYPH</name>
<dbReference type="EMBL" id="CP046908">
    <property type="protein sequence ID" value="QGZ35681.1"/>
    <property type="molecule type" value="Genomic_DNA"/>
</dbReference>
<protein>
    <recommendedName>
        <fullName evidence="3">Apea-like HEPN domain-containing protein</fullName>
    </recommendedName>
</protein>
<dbReference type="RefSeq" id="WP_158194544.1">
    <property type="nucleotide sequence ID" value="NZ_CP046908.1"/>
</dbReference>
<sequence>MQPGTWMNRRLAAYRNLTIQEKRAIRDFALLWSFFEEMWLGNRGDVPRIRLEVEARLAPDASMAAFEGALTYFSNRYVHAGNPSPAFAHLRVSANDRQYVLDVLSGQNNEPRRVLAALLIIAYRLRNNFFHGEKAAYGYQGQLENFRHANAVLMQTMDL</sequence>
<organism evidence="1 2">
    <name type="scientific">Stappia indica</name>
    <dbReference type="NCBI Taxonomy" id="538381"/>
    <lineage>
        <taxon>Bacteria</taxon>
        <taxon>Pseudomonadati</taxon>
        <taxon>Pseudomonadota</taxon>
        <taxon>Alphaproteobacteria</taxon>
        <taxon>Hyphomicrobiales</taxon>
        <taxon>Stappiaceae</taxon>
        <taxon>Stappia</taxon>
    </lineage>
</organism>
<gene>
    <name evidence="1" type="ORF">GH266_14965</name>
</gene>
<evidence type="ECO:0000313" key="2">
    <source>
        <dbReference type="Proteomes" id="UP000435648"/>
    </source>
</evidence>
<evidence type="ECO:0008006" key="3">
    <source>
        <dbReference type="Google" id="ProtNLM"/>
    </source>
</evidence>
<evidence type="ECO:0000313" key="1">
    <source>
        <dbReference type="EMBL" id="QGZ35681.1"/>
    </source>
</evidence>
<dbReference type="OrthoDB" id="1904255at2"/>
<accession>A0A857CA22</accession>
<dbReference type="Proteomes" id="UP000435648">
    <property type="component" value="Chromosome"/>
</dbReference>
<reference evidence="1 2" key="1">
    <citation type="submission" date="2019-12" db="EMBL/GenBank/DDBJ databases">
        <title>The genome of Stappia indica PHM037.</title>
        <authorList>
            <person name="Kacar D."/>
            <person name="Galan B."/>
            <person name="Canedo L."/>
            <person name="Rodriguez P."/>
            <person name="de la Calle F."/>
            <person name="Garcia J.L."/>
        </authorList>
    </citation>
    <scope>NUCLEOTIDE SEQUENCE [LARGE SCALE GENOMIC DNA]</scope>
    <source>
        <strain evidence="1 2">PHM037</strain>
    </source>
</reference>